<name>A0A0D0E7I0_9AGAM</name>
<dbReference type="Proteomes" id="UP000054538">
    <property type="component" value="Unassembled WGS sequence"/>
</dbReference>
<dbReference type="AlphaFoldDB" id="A0A0D0E7I0"/>
<protein>
    <submittedName>
        <fullName evidence="1">Unplaced genomic scaffold scaffold_314, whole genome shotgun sequence</fullName>
    </submittedName>
</protein>
<organism evidence="1 2">
    <name type="scientific">Paxillus rubicundulus Ve08.2h10</name>
    <dbReference type="NCBI Taxonomy" id="930991"/>
    <lineage>
        <taxon>Eukaryota</taxon>
        <taxon>Fungi</taxon>
        <taxon>Dikarya</taxon>
        <taxon>Basidiomycota</taxon>
        <taxon>Agaricomycotina</taxon>
        <taxon>Agaricomycetes</taxon>
        <taxon>Agaricomycetidae</taxon>
        <taxon>Boletales</taxon>
        <taxon>Paxilineae</taxon>
        <taxon>Paxillaceae</taxon>
        <taxon>Paxillus</taxon>
    </lineage>
</organism>
<keyword evidence="2" id="KW-1185">Reference proteome</keyword>
<gene>
    <name evidence="1" type="ORF">PAXRUDRAFT_480445</name>
</gene>
<dbReference type="EMBL" id="KN825136">
    <property type="protein sequence ID" value="KIK94010.1"/>
    <property type="molecule type" value="Genomic_DNA"/>
</dbReference>
<reference evidence="2" key="2">
    <citation type="submission" date="2015-01" db="EMBL/GenBank/DDBJ databases">
        <title>Evolutionary Origins and Diversification of the Mycorrhizal Mutualists.</title>
        <authorList>
            <consortium name="DOE Joint Genome Institute"/>
            <consortium name="Mycorrhizal Genomics Consortium"/>
            <person name="Kohler A."/>
            <person name="Kuo A."/>
            <person name="Nagy L.G."/>
            <person name="Floudas D."/>
            <person name="Copeland A."/>
            <person name="Barry K.W."/>
            <person name="Cichocki N."/>
            <person name="Veneault-Fourrey C."/>
            <person name="LaButti K."/>
            <person name="Lindquist E.A."/>
            <person name="Lipzen A."/>
            <person name="Lundell T."/>
            <person name="Morin E."/>
            <person name="Murat C."/>
            <person name="Riley R."/>
            <person name="Ohm R."/>
            <person name="Sun H."/>
            <person name="Tunlid A."/>
            <person name="Henrissat B."/>
            <person name="Grigoriev I.V."/>
            <person name="Hibbett D.S."/>
            <person name="Martin F."/>
        </authorList>
    </citation>
    <scope>NUCLEOTIDE SEQUENCE [LARGE SCALE GENOMIC DNA]</scope>
    <source>
        <strain evidence="2">Ve08.2h10</strain>
    </source>
</reference>
<sequence>MILEKEMGSFHVVRSTPFGGRMLLRSFHPNAQISGWKQRQKEEAICNRGVAPQHLRGYEEISSAAGKHEIEDQYDIARDISKSQKRACNDAIAPDIGILLRPGIFSTAGLSGDDTERNDITSSSVVLVVCTTGAP</sequence>
<dbReference type="InParanoid" id="A0A0D0E7I0"/>
<evidence type="ECO:0000313" key="1">
    <source>
        <dbReference type="EMBL" id="KIK94010.1"/>
    </source>
</evidence>
<reference evidence="1 2" key="1">
    <citation type="submission" date="2014-04" db="EMBL/GenBank/DDBJ databases">
        <authorList>
            <consortium name="DOE Joint Genome Institute"/>
            <person name="Kuo A."/>
            <person name="Kohler A."/>
            <person name="Jargeat P."/>
            <person name="Nagy L.G."/>
            <person name="Floudas D."/>
            <person name="Copeland A."/>
            <person name="Barry K.W."/>
            <person name="Cichocki N."/>
            <person name="Veneault-Fourrey C."/>
            <person name="LaButti K."/>
            <person name="Lindquist E.A."/>
            <person name="Lipzen A."/>
            <person name="Lundell T."/>
            <person name="Morin E."/>
            <person name="Murat C."/>
            <person name="Sun H."/>
            <person name="Tunlid A."/>
            <person name="Henrissat B."/>
            <person name="Grigoriev I.V."/>
            <person name="Hibbett D.S."/>
            <person name="Martin F."/>
            <person name="Nordberg H.P."/>
            <person name="Cantor M.N."/>
            <person name="Hua S.X."/>
        </authorList>
    </citation>
    <scope>NUCLEOTIDE SEQUENCE [LARGE SCALE GENOMIC DNA]</scope>
    <source>
        <strain evidence="1 2">Ve08.2h10</strain>
    </source>
</reference>
<dbReference type="HOGENOM" id="CLU_1886428_0_0_1"/>
<accession>A0A0D0E7I0</accession>
<proteinExistence type="predicted"/>
<evidence type="ECO:0000313" key="2">
    <source>
        <dbReference type="Proteomes" id="UP000054538"/>
    </source>
</evidence>